<evidence type="ECO:0000313" key="4">
    <source>
        <dbReference type="EMBL" id="QEK39690.1"/>
    </source>
</evidence>
<comment type="function">
    <text evidence="2">Probably acts as a heme chaperone, transferring heme to an unknown acceptor. Binds one molecule of heme per monomer, possibly covalently. Binds 1 [4Fe-4S] cluster. The cluster is coordinated with 3 cysteines and an exchangeable S-adenosyl-L-methionine.</text>
</comment>
<dbReference type="GO" id="GO:0006779">
    <property type="term" value="P:porphyrin-containing compound biosynthetic process"/>
    <property type="evidence" value="ECO:0007669"/>
    <property type="project" value="InterPro"/>
</dbReference>
<dbReference type="SUPFAM" id="SSF102114">
    <property type="entry name" value="Radical SAM enzymes"/>
    <property type="match status" value="1"/>
</dbReference>
<evidence type="ECO:0000259" key="3">
    <source>
        <dbReference type="PROSITE" id="PS51918"/>
    </source>
</evidence>
<feature type="domain" description="Radical SAM core" evidence="3">
    <location>
        <begin position="1"/>
        <end position="234"/>
    </location>
</feature>
<proteinExistence type="inferred from homology"/>
<dbReference type="SFLD" id="SFLDG01065">
    <property type="entry name" value="anaerobic_coproporphyrinogen-I"/>
    <property type="match status" value="1"/>
</dbReference>
<dbReference type="InterPro" id="IPR034505">
    <property type="entry name" value="Coproporphyrinogen-III_oxidase"/>
</dbReference>
<dbReference type="RefSeq" id="WP_148952051.1">
    <property type="nucleotide sequence ID" value="NZ_CP043312.1"/>
</dbReference>
<keyword evidence="2" id="KW-0963">Cytoplasm</keyword>
<dbReference type="InterPro" id="IPR058240">
    <property type="entry name" value="rSAM_sf"/>
</dbReference>
<organism evidence="4 5">
    <name type="scientific">Candidatus Sneabacter namystus</name>
    <dbReference type="NCBI Taxonomy" id="2601646"/>
    <lineage>
        <taxon>Bacteria</taxon>
        <taxon>Pseudomonadati</taxon>
        <taxon>Pseudomonadota</taxon>
        <taxon>Alphaproteobacteria</taxon>
        <taxon>Rickettsiales</taxon>
        <taxon>Rickettsiaceae</taxon>
        <taxon>Rickettsieae</taxon>
        <taxon>Candidatus Sneabacter</taxon>
    </lineage>
</organism>
<keyword evidence="2" id="KW-0143">Chaperone</keyword>
<dbReference type="SFLD" id="SFLDF00562">
    <property type="entry name" value="HemN-like__clustered_with_heat"/>
    <property type="match status" value="1"/>
</dbReference>
<evidence type="ECO:0000256" key="2">
    <source>
        <dbReference type="RuleBase" id="RU364116"/>
    </source>
</evidence>
<evidence type="ECO:0000256" key="1">
    <source>
        <dbReference type="ARBA" id="ARBA00006100"/>
    </source>
</evidence>
<keyword evidence="2" id="KW-0349">Heme</keyword>
<keyword evidence="5" id="KW-1185">Reference proteome</keyword>
<name>A0A5C0UIW3_9RICK</name>
<dbReference type="Gene3D" id="3.30.750.200">
    <property type="match status" value="1"/>
</dbReference>
<dbReference type="KEGG" id="snay:FZC37_01960"/>
<dbReference type="InterPro" id="IPR004559">
    <property type="entry name" value="HemW-like"/>
</dbReference>
<dbReference type="CDD" id="cd01335">
    <property type="entry name" value="Radical_SAM"/>
    <property type="match status" value="1"/>
</dbReference>
<keyword evidence="2" id="KW-0479">Metal-binding</keyword>
<comment type="subcellular location">
    <subcellularLocation>
        <location evidence="2">Cytoplasm</location>
    </subcellularLocation>
</comment>
<keyword evidence="2" id="KW-0408">Iron</keyword>
<reference evidence="4 5" key="1">
    <citation type="submission" date="2019-08" db="EMBL/GenBank/DDBJ databases">
        <title>Highly reduced genomes of protist endosymbionts show evolutionary convergence.</title>
        <authorList>
            <person name="George E."/>
            <person name="Husnik F."/>
            <person name="Tashyreva D."/>
            <person name="Prokopchuk G."/>
            <person name="Horak A."/>
            <person name="Kwong W.K."/>
            <person name="Lukes J."/>
            <person name="Keeling P.J."/>
        </authorList>
    </citation>
    <scope>NUCLEOTIDE SEQUENCE [LARGE SCALE GENOMIC DNA]</scope>
    <source>
        <strain evidence="4">1621</strain>
    </source>
</reference>
<dbReference type="InterPro" id="IPR007197">
    <property type="entry name" value="rSAM"/>
</dbReference>
<dbReference type="EMBL" id="CP043312">
    <property type="protein sequence ID" value="QEK39690.1"/>
    <property type="molecule type" value="Genomic_DNA"/>
</dbReference>
<dbReference type="GO" id="GO:0051539">
    <property type="term" value="F:4 iron, 4 sulfur cluster binding"/>
    <property type="evidence" value="ECO:0007669"/>
    <property type="project" value="UniProtKB-UniRule"/>
</dbReference>
<dbReference type="PANTHER" id="PTHR13932">
    <property type="entry name" value="COPROPORPHYRINIGEN III OXIDASE"/>
    <property type="match status" value="1"/>
</dbReference>
<dbReference type="PROSITE" id="PS51918">
    <property type="entry name" value="RADICAL_SAM"/>
    <property type="match status" value="1"/>
</dbReference>
<dbReference type="SFLD" id="SFLDF00288">
    <property type="entry name" value="HemN-like__clustered_with_nucl"/>
    <property type="match status" value="1"/>
</dbReference>
<dbReference type="Proteomes" id="UP000323844">
    <property type="component" value="Chromosome"/>
</dbReference>
<dbReference type="Pfam" id="PF06969">
    <property type="entry name" value="HemN_C"/>
    <property type="match status" value="1"/>
</dbReference>
<comment type="similarity">
    <text evidence="1">Belongs to the anaerobic coproporphyrinogen-III oxidase family. HemW subfamily.</text>
</comment>
<dbReference type="SFLD" id="SFLDS00029">
    <property type="entry name" value="Radical_SAM"/>
    <property type="match status" value="1"/>
</dbReference>
<evidence type="ECO:0000313" key="5">
    <source>
        <dbReference type="Proteomes" id="UP000323844"/>
    </source>
</evidence>
<dbReference type="GO" id="GO:0004109">
    <property type="term" value="F:coproporphyrinogen oxidase activity"/>
    <property type="evidence" value="ECO:0007669"/>
    <property type="project" value="InterPro"/>
</dbReference>
<dbReference type="AlphaFoldDB" id="A0A5C0UIW3"/>
<dbReference type="InterPro" id="IPR006638">
    <property type="entry name" value="Elp3/MiaA/NifB-like_rSAM"/>
</dbReference>
<dbReference type="GO" id="GO:0005737">
    <property type="term" value="C:cytoplasm"/>
    <property type="evidence" value="ECO:0007669"/>
    <property type="project" value="UniProtKB-SubCell"/>
</dbReference>
<dbReference type="OrthoDB" id="9808022at2"/>
<accession>A0A5C0UIW3</accession>
<gene>
    <name evidence="4" type="primary">hemW</name>
    <name evidence="4" type="ORF">FZC37_01960</name>
</gene>
<sequence length="392" mass="44652">MLSVYIHWPFCLSKCPYCDFNSHVASSFNYSSWQESYKKELRWFANLLKGQYIRSIFFGGGTPSLMSAKLVEAVINEIAKIGIVDQKTEISLEANPTSVEAKKFKDLSLCGINRISIGVQSLRNERLGFLGRQHTVDEALYAVNVAKKEFKNCSMDIIYACKGQSISDWKHELEEIIHLQLNHLSLYQLTIEENTKFHTLFKKGKLPVINSDYSLHMYNITNDILSKHGYIQYEISNYASKLDKICKHNMTYWRYKSYLGIGPGAHSRIVNDINDIVTIEMHSSPKIWMSNVDSNNHGIVKQQNLTVQEILTEKIFMGLRITEGIDLKDILAISGQTKQETSLYHVTENLIKLGHIKIQDEKITLTKTGFALHTEIASEIISSLTSSSDVLQ</sequence>
<dbReference type="InterPro" id="IPR010723">
    <property type="entry name" value="HemN_C"/>
</dbReference>
<dbReference type="PANTHER" id="PTHR13932:SF5">
    <property type="entry name" value="RADICAL S-ADENOSYL METHIONINE DOMAIN-CONTAINING PROTEIN 1, MITOCHONDRIAL"/>
    <property type="match status" value="1"/>
</dbReference>
<keyword evidence="2" id="KW-0411">Iron-sulfur</keyword>
<dbReference type="GO" id="GO:0046872">
    <property type="term" value="F:metal ion binding"/>
    <property type="evidence" value="ECO:0007669"/>
    <property type="project" value="UniProtKB-UniRule"/>
</dbReference>
<dbReference type="NCBIfam" id="TIGR00539">
    <property type="entry name" value="hemN_rel"/>
    <property type="match status" value="1"/>
</dbReference>
<dbReference type="SMART" id="SM00729">
    <property type="entry name" value="Elp3"/>
    <property type="match status" value="1"/>
</dbReference>
<protein>
    <recommendedName>
        <fullName evidence="2">Heme chaperone HemW</fullName>
    </recommendedName>
</protein>
<dbReference type="Pfam" id="PF04055">
    <property type="entry name" value="Radical_SAM"/>
    <property type="match status" value="1"/>
</dbReference>
<keyword evidence="2" id="KW-0004">4Fe-4S</keyword>
<keyword evidence="2" id="KW-0949">S-adenosyl-L-methionine</keyword>